<keyword evidence="2" id="KW-0472">Membrane</keyword>
<dbReference type="AlphaFoldDB" id="A0A8E2J5S1"/>
<sequence>MPNKAPNPLFFVGLSVASFGAFYWLVNYRAKTYPASQQPRQRDDPLIPPVRKDP</sequence>
<feature type="compositionally biased region" description="Basic and acidic residues" evidence="1">
    <location>
        <begin position="40"/>
        <end position="54"/>
    </location>
</feature>
<evidence type="ECO:0000256" key="1">
    <source>
        <dbReference type="SAM" id="MobiDB-lite"/>
    </source>
</evidence>
<keyword evidence="2" id="KW-0812">Transmembrane</keyword>
<feature type="transmembrane region" description="Helical" evidence="2">
    <location>
        <begin position="6"/>
        <end position="26"/>
    </location>
</feature>
<dbReference type="OrthoDB" id="2779451at2759"/>
<evidence type="ECO:0000313" key="4">
    <source>
        <dbReference type="Proteomes" id="UP000250043"/>
    </source>
</evidence>
<reference evidence="3 4" key="1">
    <citation type="submission" date="2016-07" db="EMBL/GenBank/DDBJ databases">
        <title>Draft genome of the white-rot fungus Obba rivulosa 3A-2.</title>
        <authorList>
            <consortium name="DOE Joint Genome Institute"/>
            <person name="Miettinen O."/>
            <person name="Riley R."/>
            <person name="Acob R."/>
            <person name="Barry K."/>
            <person name="Cullen D."/>
            <person name="De Vries R."/>
            <person name="Hainaut M."/>
            <person name="Hatakka A."/>
            <person name="Henrissat B."/>
            <person name="Hilden K."/>
            <person name="Kuo R."/>
            <person name="Labutti K."/>
            <person name="Lipzen A."/>
            <person name="Makela M.R."/>
            <person name="Sandor L."/>
            <person name="Spatafora J.W."/>
            <person name="Grigoriev I.V."/>
            <person name="Hibbett D.S."/>
        </authorList>
    </citation>
    <scope>NUCLEOTIDE SEQUENCE [LARGE SCALE GENOMIC DNA]</scope>
    <source>
        <strain evidence="3 4">3A-2</strain>
    </source>
</reference>
<keyword evidence="4" id="KW-1185">Reference proteome</keyword>
<gene>
    <name evidence="3" type="ORF">OBBRIDRAFT_721014</name>
</gene>
<proteinExistence type="predicted"/>
<keyword evidence="2" id="KW-1133">Transmembrane helix</keyword>
<evidence type="ECO:0000313" key="3">
    <source>
        <dbReference type="EMBL" id="OCH95226.1"/>
    </source>
</evidence>
<dbReference type="Proteomes" id="UP000250043">
    <property type="component" value="Unassembled WGS sequence"/>
</dbReference>
<protein>
    <submittedName>
        <fullName evidence="3">Uncharacterized protein</fullName>
    </submittedName>
</protein>
<evidence type="ECO:0000256" key="2">
    <source>
        <dbReference type="SAM" id="Phobius"/>
    </source>
</evidence>
<name>A0A8E2J5S1_9APHY</name>
<organism evidence="3 4">
    <name type="scientific">Obba rivulosa</name>
    <dbReference type="NCBI Taxonomy" id="1052685"/>
    <lineage>
        <taxon>Eukaryota</taxon>
        <taxon>Fungi</taxon>
        <taxon>Dikarya</taxon>
        <taxon>Basidiomycota</taxon>
        <taxon>Agaricomycotina</taxon>
        <taxon>Agaricomycetes</taxon>
        <taxon>Polyporales</taxon>
        <taxon>Gelatoporiaceae</taxon>
        <taxon>Obba</taxon>
    </lineage>
</organism>
<accession>A0A8E2J5S1</accession>
<feature type="region of interest" description="Disordered" evidence="1">
    <location>
        <begin position="34"/>
        <end position="54"/>
    </location>
</feature>
<dbReference type="EMBL" id="KV722337">
    <property type="protein sequence ID" value="OCH95226.1"/>
    <property type="molecule type" value="Genomic_DNA"/>
</dbReference>